<dbReference type="Gene3D" id="3.40.190.10">
    <property type="entry name" value="Periplasmic binding protein-like II"/>
    <property type="match status" value="3"/>
</dbReference>
<dbReference type="CDD" id="cd13580">
    <property type="entry name" value="PBP2_AlgQ_like_1"/>
    <property type="match status" value="1"/>
</dbReference>
<dbReference type="SUPFAM" id="SSF53850">
    <property type="entry name" value="Periplasmic binding protein-like II"/>
    <property type="match status" value="1"/>
</dbReference>
<accession>A0A5R9G7Q7</accession>
<comment type="caution">
    <text evidence="4">The sequence shown here is derived from an EMBL/GenBank/DDBJ whole genome shotgun (WGS) entry which is preliminary data.</text>
</comment>
<comment type="similarity">
    <text evidence="1">Belongs to the bacterial solute-binding protein 1 family.</text>
</comment>
<feature type="region of interest" description="Disordered" evidence="2">
    <location>
        <begin position="28"/>
        <end position="59"/>
    </location>
</feature>
<feature type="compositionally biased region" description="Low complexity" evidence="2">
    <location>
        <begin position="43"/>
        <end position="59"/>
    </location>
</feature>
<dbReference type="RefSeq" id="WP_138197848.1">
    <property type="nucleotide sequence ID" value="NZ_VCIW01000029.1"/>
</dbReference>
<dbReference type="EMBL" id="VCIW01000029">
    <property type="protein sequence ID" value="TLS48783.1"/>
    <property type="molecule type" value="Genomic_DNA"/>
</dbReference>
<dbReference type="InterPro" id="IPR050490">
    <property type="entry name" value="Bact_solute-bd_prot1"/>
</dbReference>
<reference evidence="4 5" key="1">
    <citation type="submission" date="2019-05" db="EMBL/GenBank/DDBJ databases">
        <authorList>
            <person name="Narsing Rao M.P."/>
            <person name="Li W.J."/>
        </authorList>
    </citation>
    <scope>NUCLEOTIDE SEQUENCE [LARGE SCALE GENOMIC DNA]</scope>
    <source>
        <strain evidence="4 5">SYSU_K30003</strain>
    </source>
</reference>
<protein>
    <submittedName>
        <fullName evidence="4">Extracellular solute-binding protein</fullName>
    </submittedName>
</protein>
<keyword evidence="3" id="KW-0732">Signal</keyword>
<dbReference type="PANTHER" id="PTHR43649:SF31">
    <property type="entry name" value="SN-GLYCEROL-3-PHOSPHATE-BINDING PERIPLASMIC PROTEIN UGPB"/>
    <property type="match status" value="1"/>
</dbReference>
<dbReference type="PROSITE" id="PS51257">
    <property type="entry name" value="PROKAR_LIPOPROTEIN"/>
    <property type="match status" value="1"/>
</dbReference>
<dbReference type="PANTHER" id="PTHR43649">
    <property type="entry name" value="ARABINOSE-BINDING PROTEIN-RELATED"/>
    <property type="match status" value="1"/>
</dbReference>
<keyword evidence="5" id="KW-1185">Reference proteome</keyword>
<organism evidence="4 5">
    <name type="scientific">Paenibacillus antri</name>
    <dbReference type="NCBI Taxonomy" id="2582848"/>
    <lineage>
        <taxon>Bacteria</taxon>
        <taxon>Bacillati</taxon>
        <taxon>Bacillota</taxon>
        <taxon>Bacilli</taxon>
        <taxon>Bacillales</taxon>
        <taxon>Paenibacillaceae</taxon>
        <taxon>Paenibacillus</taxon>
    </lineage>
</organism>
<dbReference type="AlphaFoldDB" id="A0A5R9G7Q7"/>
<gene>
    <name evidence="4" type="ORF">FE782_28990</name>
</gene>
<evidence type="ECO:0000256" key="1">
    <source>
        <dbReference type="ARBA" id="ARBA00008520"/>
    </source>
</evidence>
<sequence length="573" mass="62514">MKNNYRWTAALAALLCFSLVATACGTGGGSKEETASGTGDEQPAAAEGSGDAANAPAAPAADADPYFGKYDPPIEISTVRIIGELKFKDGEDIDNNQWTRTLSERLGIKVNNQWVVKNEQGAEKMNVTIASGDLPDFFQVNATQLNQLVEAGQVMDITDVYEKHATPLVKGFMNDATNALASAAFDGRLMAFPSPGSTLDASPILWIRKDWLDRLGLPEPKSMNDVLAIAEAFAAKDPDGNGQNDTYGLALMKNLYGAYGALEGFMNGYNAYPQTWVKAADGTLAFGSVQPEMKTALAALQTMFKNGLIDREFGVKDEAKAGELAASGKVGMTYGAMWISLDMLKNSKANDPNADWQAYPLVNESGALANAQIPSLAVGSYYVVRKDAEHPEALIKMLNLFGELQFGPDTPADVWQAHSKVDGIEVWPYYPFLVGQPNKNLGIHKRVVEALDKKDPTGLNAEETDAYNNSLAVEEGRGDPNAWGYDKVFGRKGSYEVIKRYVENDLLKPGEFYGVNTPTMAERGETLKKMEIETFTKIILGDSIDTFDKFVEDWKKLGGDRMTQEVNEWYTSR</sequence>
<name>A0A5R9G7Q7_9BACL</name>
<evidence type="ECO:0000256" key="2">
    <source>
        <dbReference type="SAM" id="MobiDB-lite"/>
    </source>
</evidence>
<feature type="signal peptide" evidence="3">
    <location>
        <begin position="1"/>
        <end position="23"/>
    </location>
</feature>
<dbReference type="OrthoDB" id="9787283at2"/>
<dbReference type="Proteomes" id="UP000309676">
    <property type="component" value="Unassembled WGS sequence"/>
</dbReference>
<feature type="chain" id="PRO_5039598358" evidence="3">
    <location>
        <begin position="24"/>
        <end position="573"/>
    </location>
</feature>
<evidence type="ECO:0000256" key="3">
    <source>
        <dbReference type="SAM" id="SignalP"/>
    </source>
</evidence>
<proteinExistence type="inferred from homology"/>
<evidence type="ECO:0000313" key="4">
    <source>
        <dbReference type="EMBL" id="TLS48783.1"/>
    </source>
</evidence>
<evidence type="ECO:0000313" key="5">
    <source>
        <dbReference type="Proteomes" id="UP000309676"/>
    </source>
</evidence>